<evidence type="ECO:0000259" key="5">
    <source>
        <dbReference type="PROSITE" id="PS50011"/>
    </source>
</evidence>
<dbReference type="VEuPathDB" id="AmoebaDB:EIN_477300"/>
<dbReference type="InterPro" id="IPR017441">
    <property type="entry name" value="Protein_kinase_ATP_BS"/>
</dbReference>
<proteinExistence type="predicted"/>
<dbReference type="SMART" id="SM00220">
    <property type="entry name" value="S_TKc"/>
    <property type="match status" value="1"/>
</dbReference>
<dbReference type="GO" id="GO:0004672">
    <property type="term" value="F:protein kinase activity"/>
    <property type="evidence" value="ECO:0007669"/>
    <property type="project" value="InterPro"/>
</dbReference>
<evidence type="ECO:0000256" key="4">
    <source>
        <dbReference type="SAM" id="Phobius"/>
    </source>
</evidence>
<dbReference type="OrthoDB" id="1866797at2759"/>
<keyword evidence="4" id="KW-1133">Transmembrane helix</keyword>
<feature type="binding site" evidence="3">
    <location>
        <position position="292"/>
    </location>
    <ligand>
        <name>ATP</name>
        <dbReference type="ChEBI" id="CHEBI:30616"/>
    </ligand>
</feature>
<dbReference type="InterPro" id="IPR011009">
    <property type="entry name" value="Kinase-like_dom_sf"/>
</dbReference>
<dbReference type="InterPro" id="IPR053215">
    <property type="entry name" value="TKL_Ser/Thr_kinase"/>
</dbReference>
<dbReference type="PROSITE" id="PS00108">
    <property type="entry name" value="PROTEIN_KINASE_ST"/>
    <property type="match status" value="1"/>
</dbReference>
<dbReference type="SUPFAM" id="SSF56112">
    <property type="entry name" value="Protein kinase-like (PK-like)"/>
    <property type="match status" value="1"/>
</dbReference>
<protein>
    <submittedName>
        <fullName evidence="6">Tyrosine protein kinase, putative</fullName>
    </submittedName>
</protein>
<keyword evidence="7" id="KW-1185">Reference proteome</keyword>
<feature type="transmembrane region" description="Helical" evidence="4">
    <location>
        <begin position="84"/>
        <end position="111"/>
    </location>
</feature>
<evidence type="ECO:0000256" key="1">
    <source>
        <dbReference type="ARBA" id="ARBA00022741"/>
    </source>
</evidence>
<dbReference type="InterPro" id="IPR000719">
    <property type="entry name" value="Prot_kinase_dom"/>
</dbReference>
<reference evidence="6 7" key="1">
    <citation type="submission" date="2012-10" db="EMBL/GenBank/DDBJ databases">
        <authorList>
            <person name="Zafar N."/>
            <person name="Inman J."/>
            <person name="Hall N."/>
            <person name="Lorenzi H."/>
            <person name="Caler E."/>
        </authorList>
    </citation>
    <scope>NUCLEOTIDE SEQUENCE [LARGE SCALE GENOMIC DNA]</scope>
    <source>
        <strain evidence="6 7">IP1</strain>
    </source>
</reference>
<sequence length="506" mass="57328">MQQITRPTVVNANHKVPIDGCDVEVTQNGNRCTSCESYRVLSSNSSCVGLSQITKCNEITDSKCSKCAFWSVPSSDGMSCESQVVWWVILIAVLIVILVVILVAVIIIIITKKVLEISHTKDLEKTTTLFKMKKSNIKFEALQNGICVTSNCIYFNSESGEIPVERESRDVLCVGNTNKNLVKIQFTVLSNSDKFDIRVDPEIVILKSGYACEFSIYLTPHCTCKIDNTLQIISKDLKNGEEKFNLISLNVTTKQSTRIDYDELTEDKKLGQGSFGIVYKGTFRGNDVAIKKMKTIIDDNILDEFAKEVSMLDKFRSEYIVHFYGAVFIPNKLCMVTEFAAFGSLQDLIVKRQPEEIDMKMRVKMLLDATNGISYLHENGILHRDVKPDNILVVSLDKNSKVNAKLTDFGSARNVNMMMTNMTFTKGIGTPKYMAPEVLKHQKYKNQQMCFHLLLRCMRCLDGVKLINIINLKQYTLIDKCWRYDEINRISVSEIGESLENMIQSF</sequence>
<dbReference type="RefSeq" id="XP_004183484.1">
    <property type="nucleotide sequence ID" value="XM_004183436.1"/>
</dbReference>
<dbReference type="GeneID" id="14883114"/>
<gene>
    <name evidence="6" type="ORF">EIN_477300</name>
</gene>
<accession>L7FLN5</accession>
<keyword evidence="6" id="KW-0808">Transferase</keyword>
<evidence type="ECO:0000256" key="3">
    <source>
        <dbReference type="PROSITE-ProRule" id="PRU10141"/>
    </source>
</evidence>
<dbReference type="AlphaFoldDB" id="L7FLN5"/>
<dbReference type="PANTHER" id="PTHR45756:SF1">
    <property type="entry name" value="PROTEIN KINASE DOMAIN CONTAINING PROTEIN"/>
    <property type="match status" value="1"/>
</dbReference>
<keyword evidence="4" id="KW-0472">Membrane</keyword>
<keyword evidence="6" id="KW-0418">Kinase</keyword>
<evidence type="ECO:0000256" key="2">
    <source>
        <dbReference type="ARBA" id="ARBA00022840"/>
    </source>
</evidence>
<dbReference type="Gene3D" id="1.10.510.10">
    <property type="entry name" value="Transferase(Phosphotransferase) domain 1"/>
    <property type="match status" value="1"/>
</dbReference>
<dbReference type="PANTHER" id="PTHR45756">
    <property type="entry name" value="PALMITOYLTRANSFERASE"/>
    <property type="match status" value="1"/>
</dbReference>
<name>L7FLN5_ENTIV</name>
<evidence type="ECO:0000313" key="7">
    <source>
        <dbReference type="Proteomes" id="UP000014680"/>
    </source>
</evidence>
<keyword evidence="2 3" id="KW-0067">ATP-binding</keyword>
<dbReference type="KEGG" id="eiv:EIN_477300"/>
<dbReference type="EMBL" id="KB207159">
    <property type="protein sequence ID" value="ELP84138.1"/>
    <property type="molecule type" value="Genomic_DNA"/>
</dbReference>
<dbReference type="Gene3D" id="3.30.200.20">
    <property type="entry name" value="Phosphorylase Kinase, domain 1"/>
    <property type="match status" value="1"/>
</dbReference>
<organism evidence="6 7">
    <name type="scientific">Entamoeba invadens IP1</name>
    <dbReference type="NCBI Taxonomy" id="370355"/>
    <lineage>
        <taxon>Eukaryota</taxon>
        <taxon>Amoebozoa</taxon>
        <taxon>Evosea</taxon>
        <taxon>Archamoebae</taxon>
        <taxon>Mastigamoebida</taxon>
        <taxon>Entamoebidae</taxon>
        <taxon>Entamoeba</taxon>
    </lineage>
</organism>
<keyword evidence="4" id="KW-0812">Transmembrane</keyword>
<dbReference type="Pfam" id="PF00069">
    <property type="entry name" value="Pkinase"/>
    <property type="match status" value="1"/>
</dbReference>
<keyword evidence="1 3" id="KW-0547">Nucleotide-binding</keyword>
<dbReference type="Proteomes" id="UP000014680">
    <property type="component" value="Unassembled WGS sequence"/>
</dbReference>
<dbReference type="PROSITE" id="PS50011">
    <property type="entry name" value="PROTEIN_KINASE_DOM"/>
    <property type="match status" value="1"/>
</dbReference>
<dbReference type="InterPro" id="IPR008271">
    <property type="entry name" value="Ser/Thr_kinase_AS"/>
</dbReference>
<dbReference type="GO" id="GO:0005524">
    <property type="term" value="F:ATP binding"/>
    <property type="evidence" value="ECO:0007669"/>
    <property type="project" value="UniProtKB-UniRule"/>
</dbReference>
<dbReference type="PROSITE" id="PS00107">
    <property type="entry name" value="PROTEIN_KINASE_ATP"/>
    <property type="match status" value="1"/>
</dbReference>
<feature type="domain" description="Protein kinase" evidence="5">
    <location>
        <begin position="264"/>
        <end position="506"/>
    </location>
</feature>
<evidence type="ECO:0000313" key="6">
    <source>
        <dbReference type="EMBL" id="ELP84138.1"/>
    </source>
</evidence>